<evidence type="ECO:0000313" key="2">
    <source>
        <dbReference type="EMBL" id="JAE05934.1"/>
    </source>
</evidence>
<evidence type="ECO:0000256" key="1">
    <source>
        <dbReference type="SAM" id="MobiDB-lite"/>
    </source>
</evidence>
<name>A0A0A9F3Z6_ARUDO</name>
<dbReference type="AlphaFoldDB" id="A0A0A9F3Z6"/>
<proteinExistence type="predicted"/>
<reference evidence="2" key="1">
    <citation type="submission" date="2014-09" db="EMBL/GenBank/DDBJ databases">
        <authorList>
            <person name="Magalhaes I.L.F."/>
            <person name="Oliveira U."/>
            <person name="Santos F.R."/>
            <person name="Vidigal T.H.D.A."/>
            <person name="Brescovit A.D."/>
            <person name="Santos A.J."/>
        </authorList>
    </citation>
    <scope>NUCLEOTIDE SEQUENCE</scope>
    <source>
        <tissue evidence="2">Shoot tissue taken approximately 20 cm above the soil surface</tissue>
    </source>
</reference>
<feature type="region of interest" description="Disordered" evidence="1">
    <location>
        <begin position="14"/>
        <end position="77"/>
    </location>
</feature>
<reference evidence="2" key="2">
    <citation type="journal article" date="2015" name="Data Brief">
        <title>Shoot transcriptome of the giant reed, Arundo donax.</title>
        <authorList>
            <person name="Barrero R.A."/>
            <person name="Guerrero F.D."/>
            <person name="Moolhuijzen P."/>
            <person name="Goolsby J.A."/>
            <person name="Tidwell J."/>
            <person name="Bellgard S.E."/>
            <person name="Bellgard M.I."/>
        </authorList>
    </citation>
    <scope>NUCLEOTIDE SEQUENCE</scope>
    <source>
        <tissue evidence="2">Shoot tissue taken approximately 20 cm above the soil surface</tissue>
    </source>
</reference>
<accession>A0A0A9F3Z6</accession>
<protein>
    <submittedName>
        <fullName evidence="2">Uncharacterized protein</fullName>
    </submittedName>
</protein>
<sequence>MFAGFEGSVLLRPSLSDCARRRRRSRVGGEEENEGGSHGERGVAVLDGGGGRRGMRSSVSLNRGPGCGGGPRVGGNG</sequence>
<feature type="compositionally biased region" description="Gly residues" evidence="1">
    <location>
        <begin position="65"/>
        <end position="77"/>
    </location>
</feature>
<dbReference type="EMBL" id="GBRH01191962">
    <property type="protein sequence ID" value="JAE05934.1"/>
    <property type="molecule type" value="Transcribed_RNA"/>
</dbReference>
<organism evidence="2">
    <name type="scientific">Arundo donax</name>
    <name type="common">Giant reed</name>
    <name type="synonym">Donax arundinaceus</name>
    <dbReference type="NCBI Taxonomy" id="35708"/>
    <lineage>
        <taxon>Eukaryota</taxon>
        <taxon>Viridiplantae</taxon>
        <taxon>Streptophyta</taxon>
        <taxon>Embryophyta</taxon>
        <taxon>Tracheophyta</taxon>
        <taxon>Spermatophyta</taxon>
        <taxon>Magnoliopsida</taxon>
        <taxon>Liliopsida</taxon>
        <taxon>Poales</taxon>
        <taxon>Poaceae</taxon>
        <taxon>PACMAD clade</taxon>
        <taxon>Arundinoideae</taxon>
        <taxon>Arundineae</taxon>
        <taxon>Arundo</taxon>
    </lineage>
</organism>